<evidence type="ECO:0000256" key="1">
    <source>
        <dbReference type="SAM" id="Phobius"/>
    </source>
</evidence>
<feature type="transmembrane region" description="Helical" evidence="1">
    <location>
        <begin position="163"/>
        <end position="183"/>
    </location>
</feature>
<name>A0A443KI93_9RHOB</name>
<organism evidence="2 3">
    <name type="scientific">Paenirhodobacter populi</name>
    <dbReference type="NCBI Taxonomy" id="2306993"/>
    <lineage>
        <taxon>Bacteria</taxon>
        <taxon>Pseudomonadati</taxon>
        <taxon>Pseudomonadota</taxon>
        <taxon>Alphaproteobacteria</taxon>
        <taxon>Rhodobacterales</taxon>
        <taxon>Rhodobacter group</taxon>
        <taxon>Paenirhodobacter</taxon>
    </lineage>
</organism>
<reference evidence="2 3" key="1">
    <citation type="submission" date="2019-01" db="EMBL/GenBank/DDBJ databases">
        <title>Sinorhodobacter populi sp. nov. isolated from the symptomatic bark tissue of Populus euramericana canker.</title>
        <authorList>
            <person name="Xu G."/>
        </authorList>
    </citation>
    <scope>NUCLEOTIDE SEQUENCE [LARGE SCALE GENOMIC DNA]</scope>
    <source>
        <strain evidence="2 3">D19-10-3-21</strain>
    </source>
</reference>
<feature type="transmembrane region" description="Helical" evidence="1">
    <location>
        <begin position="7"/>
        <end position="28"/>
    </location>
</feature>
<evidence type="ECO:0000313" key="2">
    <source>
        <dbReference type="EMBL" id="RWR32491.1"/>
    </source>
</evidence>
<protein>
    <submittedName>
        <fullName evidence="2">Uncharacterized protein</fullName>
    </submittedName>
</protein>
<sequence>MTLVRSYFLALGLVTSIGTAVGIGYGIAATVQDPDRPGLLETDGQILGDRDEVRLVAWPPTDGDDEPLYAVMHSTTVVGFARDGDQCTNGKLGIEIVPCEGELVRALASTIPAPMATPVALTNDALPDWAGTPLPVIIEGNTIYVTVPAPAPLLPQPPAAVPLPGAGPLLFGALLTLLVAFIARRHSA</sequence>
<dbReference type="EMBL" id="SAUX01000001">
    <property type="protein sequence ID" value="RWR32491.1"/>
    <property type="molecule type" value="Genomic_DNA"/>
</dbReference>
<dbReference type="AlphaFoldDB" id="A0A443KI93"/>
<gene>
    <name evidence="2" type="ORF">D2T31_00470</name>
</gene>
<dbReference type="Proteomes" id="UP000285295">
    <property type="component" value="Unassembled WGS sequence"/>
</dbReference>
<keyword evidence="1" id="KW-0812">Transmembrane</keyword>
<accession>A0A443KI93</accession>
<keyword evidence="1" id="KW-1133">Transmembrane helix</keyword>
<dbReference type="RefSeq" id="WP_128235279.1">
    <property type="nucleotide sequence ID" value="NZ_SAUX01000001.1"/>
</dbReference>
<reference evidence="2 3" key="2">
    <citation type="submission" date="2019-01" db="EMBL/GenBank/DDBJ databases">
        <authorList>
            <person name="Li Y."/>
        </authorList>
    </citation>
    <scope>NUCLEOTIDE SEQUENCE [LARGE SCALE GENOMIC DNA]</scope>
    <source>
        <strain evidence="2 3">D19-10-3-21</strain>
    </source>
</reference>
<evidence type="ECO:0000313" key="3">
    <source>
        <dbReference type="Proteomes" id="UP000285295"/>
    </source>
</evidence>
<keyword evidence="1" id="KW-0472">Membrane</keyword>
<comment type="caution">
    <text evidence="2">The sequence shown here is derived from an EMBL/GenBank/DDBJ whole genome shotgun (WGS) entry which is preliminary data.</text>
</comment>
<proteinExistence type="predicted"/>